<protein>
    <recommendedName>
        <fullName evidence="1">BTB domain-containing protein</fullName>
    </recommendedName>
</protein>
<evidence type="ECO:0000259" key="1">
    <source>
        <dbReference type="PROSITE" id="PS50097"/>
    </source>
</evidence>
<evidence type="ECO:0000313" key="3">
    <source>
        <dbReference type="Proteomes" id="UP000288716"/>
    </source>
</evidence>
<dbReference type="InterPro" id="IPR011333">
    <property type="entry name" value="SKP1/BTB/POZ_sf"/>
</dbReference>
<dbReference type="AlphaFoldDB" id="A0A443RYL7"/>
<gene>
    <name evidence="2" type="ORF">B4U80_12080</name>
</gene>
<dbReference type="STRING" id="299467.A0A443RYL7"/>
<dbReference type="Pfam" id="PF00651">
    <property type="entry name" value="BTB"/>
    <property type="match status" value="1"/>
</dbReference>
<dbReference type="OrthoDB" id="6437200at2759"/>
<feature type="domain" description="BTB" evidence="1">
    <location>
        <begin position="111"/>
        <end position="179"/>
    </location>
</feature>
<comment type="caution">
    <text evidence="2">The sequence shown here is derived from an EMBL/GenBank/DDBJ whole genome shotgun (WGS) entry which is preliminary data.</text>
</comment>
<dbReference type="SUPFAM" id="SSF54695">
    <property type="entry name" value="POZ domain"/>
    <property type="match status" value="1"/>
</dbReference>
<proteinExistence type="predicted"/>
<dbReference type="PROSITE" id="PS50097">
    <property type="entry name" value="BTB"/>
    <property type="match status" value="1"/>
</dbReference>
<accession>A0A443RYL7</accession>
<dbReference type="SMART" id="SM00225">
    <property type="entry name" value="BTB"/>
    <property type="match status" value="1"/>
</dbReference>
<organism evidence="2 3">
    <name type="scientific">Leptotrombidium deliense</name>
    <dbReference type="NCBI Taxonomy" id="299467"/>
    <lineage>
        <taxon>Eukaryota</taxon>
        <taxon>Metazoa</taxon>
        <taxon>Ecdysozoa</taxon>
        <taxon>Arthropoda</taxon>
        <taxon>Chelicerata</taxon>
        <taxon>Arachnida</taxon>
        <taxon>Acari</taxon>
        <taxon>Acariformes</taxon>
        <taxon>Trombidiformes</taxon>
        <taxon>Prostigmata</taxon>
        <taxon>Anystina</taxon>
        <taxon>Parasitengona</taxon>
        <taxon>Trombiculoidea</taxon>
        <taxon>Trombiculidae</taxon>
        <taxon>Leptotrombidium</taxon>
    </lineage>
</organism>
<sequence>MLRMVRAKYVVYVIDVDGIPRTTIKSPDVDGSIFSSGGTGRGSKYMCRKAMILDNRSRILHFDSSLNIYCEIIYIGEIWNVSSGAIYTDSDFVDGSLENDFKLFNITREGADVIIEDKDGNQLKAHKLILQIRSKVMQNMFANNTIESTTNKIIITDIAFDVLYEMVNYVYCDSVDEVKLPLIAHELLLAAEKYEIVKLKKICENFMAQNINKENCNTYLIIADRCRCEKLKQILLNFIAMNPETIDYDNFKENTQL</sequence>
<dbReference type="Proteomes" id="UP000288716">
    <property type="component" value="Unassembled WGS sequence"/>
</dbReference>
<reference evidence="2 3" key="1">
    <citation type="journal article" date="2018" name="Gigascience">
        <title>Genomes of trombidid mites reveal novel predicted allergens and laterally-transferred genes associated with secondary metabolism.</title>
        <authorList>
            <person name="Dong X."/>
            <person name="Chaisiri K."/>
            <person name="Xia D."/>
            <person name="Armstrong S.D."/>
            <person name="Fang Y."/>
            <person name="Donnelly M.J."/>
            <person name="Kadowaki T."/>
            <person name="McGarry J.W."/>
            <person name="Darby A.C."/>
            <person name="Makepeace B.L."/>
        </authorList>
    </citation>
    <scope>NUCLEOTIDE SEQUENCE [LARGE SCALE GENOMIC DNA]</scope>
    <source>
        <strain evidence="2">UoL-UT</strain>
    </source>
</reference>
<dbReference type="EMBL" id="NCKV01017583">
    <property type="protein sequence ID" value="RWS20433.1"/>
    <property type="molecule type" value="Genomic_DNA"/>
</dbReference>
<dbReference type="VEuPathDB" id="VectorBase:LDEU011607"/>
<dbReference type="Gene3D" id="6.10.250.3030">
    <property type="match status" value="1"/>
</dbReference>
<dbReference type="Gene3D" id="3.30.710.10">
    <property type="entry name" value="Potassium Channel Kv1.1, Chain A"/>
    <property type="match status" value="1"/>
</dbReference>
<feature type="non-terminal residue" evidence="2">
    <location>
        <position position="257"/>
    </location>
</feature>
<dbReference type="InterPro" id="IPR000210">
    <property type="entry name" value="BTB/POZ_dom"/>
</dbReference>
<name>A0A443RYL7_9ACAR</name>
<evidence type="ECO:0000313" key="2">
    <source>
        <dbReference type="EMBL" id="RWS20433.1"/>
    </source>
</evidence>
<keyword evidence="3" id="KW-1185">Reference proteome</keyword>
<dbReference type="PANTHER" id="PTHR24413">
    <property type="entry name" value="SPECKLE-TYPE POZ PROTEIN"/>
    <property type="match status" value="1"/>
</dbReference>
<dbReference type="CDD" id="cd14733">
    <property type="entry name" value="BACK"/>
    <property type="match status" value="1"/>
</dbReference>